<feature type="binding site" evidence="8">
    <location>
        <position position="60"/>
    </location>
    <ligand>
        <name>iron-sulfur cluster</name>
        <dbReference type="ChEBI" id="CHEBI:30408"/>
    </ligand>
</feature>
<dbReference type="RefSeq" id="WP_104923658.1">
    <property type="nucleotide sequence ID" value="NZ_CP019062.1"/>
</dbReference>
<evidence type="ECO:0000256" key="7">
    <source>
        <dbReference type="ARBA" id="ARBA00023163"/>
    </source>
</evidence>
<dbReference type="KEGG" id="rox:BV494_15500"/>
<evidence type="ECO:0000259" key="9">
    <source>
        <dbReference type="Pfam" id="PF09012"/>
    </source>
</evidence>
<evidence type="ECO:0000313" key="11">
    <source>
        <dbReference type="Proteomes" id="UP000239197"/>
    </source>
</evidence>
<feature type="binding site" evidence="8">
    <location>
        <position position="63"/>
    </location>
    <ligand>
        <name>iron-sulfur cluster</name>
        <dbReference type="ChEBI" id="CHEBI:30408"/>
    </ligand>
</feature>
<keyword evidence="1 8" id="KW-0678">Repressor</keyword>
<feature type="binding site" evidence="8">
    <location>
        <position position="55"/>
    </location>
    <ligand>
        <name>iron-sulfur cluster</name>
        <dbReference type="ChEBI" id="CHEBI:30408"/>
    </ligand>
</feature>
<dbReference type="Pfam" id="PF09012">
    <property type="entry name" value="FeoC"/>
    <property type="match status" value="1"/>
</dbReference>
<organism evidence="10 11">
    <name type="scientific">Rahnella sikkimica</name>
    <dbReference type="NCBI Taxonomy" id="1805933"/>
    <lineage>
        <taxon>Bacteria</taxon>
        <taxon>Pseudomonadati</taxon>
        <taxon>Pseudomonadota</taxon>
        <taxon>Gammaproteobacteria</taxon>
        <taxon>Enterobacterales</taxon>
        <taxon>Yersiniaceae</taxon>
        <taxon>Rahnella</taxon>
    </lineage>
</organism>
<keyword evidence="11" id="KW-1185">Reference proteome</keyword>
<evidence type="ECO:0000256" key="1">
    <source>
        <dbReference type="ARBA" id="ARBA00022491"/>
    </source>
</evidence>
<dbReference type="OrthoDB" id="6903254at2"/>
<dbReference type="InterPro" id="IPR036390">
    <property type="entry name" value="WH_DNA-bd_sf"/>
</dbReference>
<dbReference type="EMBL" id="CP019062">
    <property type="protein sequence ID" value="AVF36244.1"/>
    <property type="molecule type" value="Genomic_DNA"/>
</dbReference>
<keyword evidence="5 8" id="KW-0805">Transcription regulation</keyword>
<dbReference type="InterPro" id="IPR023732">
    <property type="entry name" value="FeoC"/>
</dbReference>
<evidence type="ECO:0000313" key="10">
    <source>
        <dbReference type="EMBL" id="AVF36244.1"/>
    </source>
</evidence>
<accession>A0A2L1UTQ1</accession>
<comment type="function">
    <text evidence="8">May function as a transcriptional regulator that controls feoABC expression.</text>
</comment>
<evidence type="ECO:0000256" key="8">
    <source>
        <dbReference type="HAMAP-Rule" id="MF_01586"/>
    </source>
</evidence>
<dbReference type="GO" id="GO:0003677">
    <property type="term" value="F:DNA binding"/>
    <property type="evidence" value="ECO:0007669"/>
    <property type="project" value="UniProtKB-KW"/>
</dbReference>
<proteinExistence type="inferred from homology"/>
<dbReference type="HAMAP" id="MF_01586">
    <property type="entry name" value="FeoC"/>
    <property type="match status" value="1"/>
</dbReference>
<evidence type="ECO:0000256" key="3">
    <source>
        <dbReference type="ARBA" id="ARBA00023004"/>
    </source>
</evidence>
<sequence length="78" mass="8358">MASLIQVRDSLALAGRADARQLSRQLNTPQPLVEAMLEKLVAMRKAKTVDADDSCLTGSCKSCADGKKCLTVSYTLIS</sequence>
<comment type="similarity">
    <text evidence="8">Belongs to the FeoC family.</text>
</comment>
<dbReference type="InterPro" id="IPR036388">
    <property type="entry name" value="WH-like_DNA-bd_sf"/>
</dbReference>
<evidence type="ECO:0000256" key="2">
    <source>
        <dbReference type="ARBA" id="ARBA00022723"/>
    </source>
</evidence>
<name>A0A2L1UTQ1_9GAMM</name>
<keyword evidence="6 8" id="KW-0238">DNA-binding</keyword>
<dbReference type="GO" id="GO:0005506">
    <property type="term" value="F:iron ion binding"/>
    <property type="evidence" value="ECO:0007669"/>
    <property type="project" value="UniProtKB-UniRule"/>
</dbReference>
<dbReference type="AlphaFoldDB" id="A0A2L1UTQ1"/>
<dbReference type="SUPFAM" id="SSF46785">
    <property type="entry name" value="Winged helix' DNA-binding domain"/>
    <property type="match status" value="1"/>
</dbReference>
<gene>
    <name evidence="8" type="primary">feoC</name>
    <name evidence="10" type="ORF">BV494_15500</name>
</gene>
<keyword evidence="7 8" id="KW-0804">Transcription</keyword>
<protein>
    <recommendedName>
        <fullName evidence="8">Probable [Fe-S]-dependent transcriptional repressor</fullName>
    </recommendedName>
</protein>
<dbReference type="Gene3D" id="1.10.10.10">
    <property type="entry name" value="Winged helix-like DNA-binding domain superfamily/Winged helix DNA-binding domain"/>
    <property type="match status" value="1"/>
</dbReference>
<keyword evidence="2 8" id="KW-0479">Metal-binding</keyword>
<keyword evidence="3 8" id="KW-0408">Iron</keyword>
<dbReference type="Proteomes" id="UP000239197">
    <property type="component" value="Chromosome"/>
</dbReference>
<dbReference type="GO" id="GO:0051536">
    <property type="term" value="F:iron-sulfur cluster binding"/>
    <property type="evidence" value="ECO:0007669"/>
    <property type="project" value="UniProtKB-KW"/>
</dbReference>
<dbReference type="InterPro" id="IPR015102">
    <property type="entry name" value="Tscrpt_reg_HTH_FeoC"/>
</dbReference>
<evidence type="ECO:0000256" key="5">
    <source>
        <dbReference type="ARBA" id="ARBA00023015"/>
    </source>
</evidence>
<reference evidence="11" key="1">
    <citation type="submission" date="2017-01" db="EMBL/GenBank/DDBJ databases">
        <title>Genome sequence of Rouxiella sp. ERMR1:05.</title>
        <authorList>
            <person name="Kumar R."/>
            <person name="Singh D."/>
            <person name="Kumar S."/>
        </authorList>
    </citation>
    <scope>NUCLEOTIDE SEQUENCE [LARGE SCALE GENOMIC DNA]</scope>
    <source>
        <strain evidence="11">ERMR1:05</strain>
    </source>
</reference>
<feature type="binding site" evidence="8">
    <location>
        <position position="69"/>
    </location>
    <ligand>
        <name>iron-sulfur cluster</name>
        <dbReference type="ChEBI" id="CHEBI:30408"/>
    </ligand>
</feature>
<evidence type="ECO:0000256" key="6">
    <source>
        <dbReference type="ARBA" id="ARBA00023125"/>
    </source>
</evidence>
<keyword evidence="4 8" id="KW-0411">Iron-sulfur</keyword>
<feature type="domain" description="Transcriptional regulator HTH-type FeoC" evidence="9">
    <location>
        <begin position="3"/>
        <end position="68"/>
    </location>
</feature>
<evidence type="ECO:0000256" key="4">
    <source>
        <dbReference type="ARBA" id="ARBA00023014"/>
    </source>
</evidence>